<dbReference type="AlphaFoldDB" id="A0A017SZ64"/>
<accession>A0A017SZ64</accession>
<dbReference type="EMBL" id="ASRX01000067">
    <property type="protein sequence ID" value="EYF02032.1"/>
    <property type="molecule type" value="Genomic_DNA"/>
</dbReference>
<evidence type="ECO:0000313" key="2">
    <source>
        <dbReference type="EMBL" id="EYF02032.1"/>
    </source>
</evidence>
<dbReference type="STRING" id="1192034.CAP_7511"/>
<name>A0A017SZ64_9BACT</name>
<dbReference type="Proteomes" id="UP000019678">
    <property type="component" value="Unassembled WGS sequence"/>
</dbReference>
<feature type="region of interest" description="Disordered" evidence="1">
    <location>
        <begin position="90"/>
        <end position="114"/>
    </location>
</feature>
<protein>
    <submittedName>
        <fullName evidence="2">Uncharacterized protein</fullName>
    </submittedName>
</protein>
<proteinExistence type="predicted"/>
<gene>
    <name evidence="2" type="ORF">CAP_7511</name>
</gene>
<evidence type="ECO:0000256" key="1">
    <source>
        <dbReference type="SAM" id="MobiDB-lite"/>
    </source>
</evidence>
<keyword evidence="3" id="KW-1185">Reference proteome</keyword>
<dbReference type="RefSeq" id="WP_044248196.1">
    <property type="nucleotide sequence ID" value="NZ_ASRX01000067.1"/>
</dbReference>
<reference evidence="2 3" key="1">
    <citation type="submission" date="2013-05" db="EMBL/GenBank/DDBJ databases">
        <title>Genome assembly of Chondromyces apiculatus DSM 436.</title>
        <authorList>
            <person name="Sharma G."/>
            <person name="Khatri I."/>
            <person name="Kaur C."/>
            <person name="Mayilraj S."/>
            <person name="Subramanian S."/>
        </authorList>
    </citation>
    <scope>NUCLEOTIDE SEQUENCE [LARGE SCALE GENOMIC DNA]</scope>
    <source>
        <strain evidence="2 3">DSM 436</strain>
    </source>
</reference>
<organism evidence="2 3">
    <name type="scientific">Chondromyces apiculatus DSM 436</name>
    <dbReference type="NCBI Taxonomy" id="1192034"/>
    <lineage>
        <taxon>Bacteria</taxon>
        <taxon>Pseudomonadati</taxon>
        <taxon>Myxococcota</taxon>
        <taxon>Polyangia</taxon>
        <taxon>Polyangiales</taxon>
        <taxon>Polyangiaceae</taxon>
        <taxon>Chondromyces</taxon>
    </lineage>
</organism>
<evidence type="ECO:0000313" key="3">
    <source>
        <dbReference type="Proteomes" id="UP000019678"/>
    </source>
</evidence>
<comment type="caution">
    <text evidence="2">The sequence shown here is derived from an EMBL/GenBank/DDBJ whole genome shotgun (WGS) entry which is preliminary data.</text>
</comment>
<sequence length="114" mass="12641">MITRGPLLESSMELSLDEQESKGVRECLYTMREITGSWAAVDNLLFLGKGDAEKIWNGTYTATCEIAYRVSKRTNYTVDDVIIGDRNGRCAHCKRPQPDPHKTPTPGAPPEAKA</sequence>
<dbReference type="OrthoDB" id="9833550at2"/>